<evidence type="ECO:0000313" key="2">
    <source>
        <dbReference type="Proteomes" id="UP000774326"/>
    </source>
</evidence>
<dbReference type="AlphaFoldDB" id="A0A9P8QBJ8"/>
<evidence type="ECO:0000313" key="1">
    <source>
        <dbReference type="EMBL" id="KAH3686485.1"/>
    </source>
</evidence>
<gene>
    <name evidence="1" type="ORF">WICPIJ_002538</name>
</gene>
<dbReference type="OrthoDB" id="329835at2759"/>
<reference evidence="1" key="1">
    <citation type="journal article" date="2021" name="Open Biol.">
        <title>Shared evolutionary footprints suggest mitochondrial oxidative damage underlies multiple complex I losses in fungi.</title>
        <authorList>
            <person name="Schikora-Tamarit M.A."/>
            <person name="Marcet-Houben M."/>
            <person name="Nosek J."/>
            <person name="Gabaldon T."/>
        </authorList>
    </citation>
    <scope>NUCLEOTIDE SEQUENCE</scope>
    <source>
        <strain evidence="1">CBS2887</strain>
    </source>
</reference>
<dbReference type="Proteomes" id="UP000774326">
    <property type="component" value="Unassembled WGS sequence"/>
</dbReference>
<accession>A0A9P8QBJ8</accession>
<feature type="non-terminal residue" evidence="1">
    <location>
        <position position="1"/>
    </location>
</feature>
<organism evidence="1 2">
    <name type="scientific">Wickerhamomyces pijperi</name>
    <name type="common">Yeast</name>
    <name type="synonym">Pichia pijperi</name>
    <dbReference type="NCBI Taxonomy" id="599730"/>
    <lineage>
        <taxon>Eukaryota</taxon>
        <taxon>Fungi</taxon>
        <taxon>Dikarya</taxon>
        <taxon>Ascomycota</taxon>
        <taxon>Saccharomycotina</taxon>
        <taxon>Saccharomycetes</taxon>
        <taxon>Phaffomycetales</taxon>
        <taxon>Wickerhamomycetaceae</taxon>
        <taxon>Wickerhamomyces</taxon>
    </lineage>
</organism>
<protein>
    <submittedName>
        <fullName evidence="1">Uncharacterized protein</fullName>
    </submittedName>
</protein>
<name>A0A9P8QBJ8_WICPI</name>
<feature type="non-terminal residue" evidence="1">
    <location>
        <position position="68"/>
    </location>
</feature>
<reference evidence="1" key="2">
    <citation type="submission" date="2021-01" db="EMBL/GenBank/DDBJ databases">
        <authorList>
            <person name="Schikora-Tamarit M.A."/>
        </authorList>
    </citation>
    <scope>NUCLEOTIDE SEQUENCE</scope>
    <source>
        <strain evidence="1">CBS2887</strain>
    </source>
</reference>
<sequence>FNEFLKAVSQSPDTLISQVSLLTEAQKSVLPDPTIDLDWSNFRGAIQDIFSDNADKHPDRTCVVETAS</sequence>
<proteinExistence type="predicted"/>
<comment type="caution">
    <text evidence="1">The sequence shown here is derived from an EMBL/GenBank/DDBJ whole genome shotgun (WGS) entry which is preliminary data.</text>
</comment>
<dbReference type="EMBL" id="JAEUBG010001388">
    <property type="protein sequence ID" value="KAH3686485.1"/>
    <property type="molecule type" value="Genomic_DNA"/>
</dbReference>
<keyword evidence="2" id="KW-1185">Reference proteome</keyword>